<dbReference type="RefSeq" id="WP_062303601.1">
    <property type="nucleotide sequence ID" value="NZ_LRPB01000049.1"/>
</dbReference>
<name>A0A150XL26_9BACT</name>
<sequence length="315" mass="36760">MIIDEKITSQVELEVIRVLAYYQLFHHPLKASEITRFVNVTPMVTKNINNALSTLLHLNVVFQFEGYFSLENDPSLVHARLEGEIRAKSLLKVAQRMSKLIYSFPFVRAVFISGSLSKGVVPKDADIDYFIVTKRNKLWITRTLLVMFKRIFLLGSKKFFCVNYFVDENHMEIPDKNIFTATEIVTLIPMQGKSCCETFLSSNHWFKDHFPNVSLQKEEIGQMGLIKRCSVSILEPLFFNSLSEKLDKYFMKRTYKRWKTLYNEGYSDKEFELAFRTHRGTSKNHDKNYQKRVLNSVEENMKAALSKIKDQQGYG</sequence>
<reference evidence="1 2" key="1">
    <citation type="submission" date="2016-01" db="EMBL/GenBank/DDBJ databases">
        <title>Genome sequencing of Roseivirga seohaensis SW-152.</title>
        <authorList>
            <person name="Selvaratnam C."/>
            <person name="Thevarajoo S."/>
            <person name="Goh K.M."/>
            <person name="Ee R."/>
            <person name="Chan K.-G."/>
            <person name="Chong C.S."/>
        </authorList>
    </citation>
    <scope>NUCLEOTIDE SEQUENCE [LARGE SCALE GENOMIC DNA]</scope>
    <source>
        <strain evidence="1 2">SW-152</strain>
    </source>
</reference>
<dbReference type="EMBL" id="LRPB01000049">
    <property type="protein sequence ID" value="KYG79438.1"/>
    <property type="molecule type" value="Genomic_DNA"/>
</dbReference>
<dbReference type="STRING" id="1914963.AWW67_13800"/>
<proteinExistence type="predicted"/>
<evidence type="ECO:0008006" key="3">
    <source>
        <dbReference type="Google" id="ProtNLM"/>
    </source>
</evidence>
<gene>
    <name evidence="1" type="ORF">AWW67_13800</name>
</gene>
<comment type="caution">
    <text evidence="1">The sequence shown here is derived from an EMBL/GenBank/DDBJ whole genome shotgun (WGS) entry which is preliminary data.</text>
</comment>
<evidence type="ECO:0000313" key="1">
    <source>
        <dbReference type="EMBL" id="KYG79438.1"/>
    </source>
</evidence>
<accession>A0A150XL26</accession>
<organism evidence="1 2">
    <name type="scientific">Roseivirga seohaensis</name>
    <dbReference type="NCBI Taxonomy" id="1914963"/>
    <lineage>
        <taxon>Bacteria</taxon>
        <taxon>Pseudomonadati</taxon>
        <taxon>Bacteroidota</taxon>
        <taxon>Cytophagia</taxon>
        <taxon>Cytophagales</taxon>
        <taxon>Roseivirgaceae</taxon>
        <taxon>Roseivirga</taxon>
    </lineage>
</organism>
<evidence type="ECO:0000313" key="2">
    <source>
        <dbReference type="Proteomes" id="UP000075663"/>
    </source>
</evidence>
<protein>
    <recommendedName>
        <fullName evidence="3">Polymerase nucleotidyl transferase domain-containing protein</fullName>
    </recommendedName>
</protein>
<dbReference type="AlphaFoldDB" id="A0A150XL26"/>
<dbReference type="Proteomes" id="UP000075663">
    <property type="component" value="Unassembled WGS sequence"/>
</dbReference>